<dbReference type="Gene3D" id="6.10.340.10">
    <property type="match status" value="1"/>
</dbReference>
<dbReference type="Pfam" id="PF13426">
    <property type="entry name" value="PAS_9"/>
    <property type="match status" value="2"/>
</dbReference>
<evidence type="ECO:0000256" key="7">
    <source>
        <dbReference type="ARBA" id="ARBA00022679"/>
    </source>
</evidence>
<evidence type="ECO:0000256" key="10">
    <source>
        <dbReference type="ARBA" id="ARBA00022840"/>
    </source>
</evidence>
<dbReference type="InterPro" id="IPR036890">
    <property type="entry name" value="HATPase_C_sf"/>
</dbReference>
<dbReference type="CDD" id="cd00130">
    <property type="entry name" value="PAS"/>
    <property type="match status" value="2"/>
</dbReference>
<evidence type="ECO:0000256" key="3">
    <source>
        <dbReference type="ARBA" id="ARBA00006402"/>
    </source>
</evidence>
<dbReference type="EC" id="2.7.13.3" evidence="4"/>
<dbReference type="Pfam" id="PF02518">
    <property type="entry name" value="HATPase_c"/>
    <property type="match status" value="1"/>
</dbReference>
<feature type="modified residue" description="4-aspartylphosphate" evidence="15">
    <location>
        <position position="919"/>
    </location>
</feature>
<evidence type="ECO:0000313" key="24">
    <source>
        <dbReference type="Proteomes" id="UP000282076"/>
    </source>
</evidence>
<keyword evidence="12 16" id="KW-0472">Membrane</keyword>
<evidence type="ECO:0000256" key="2">
    <source>
        <dbReference type="ARBA" id="ARBA00004651"/>
    </source>
</evidence>
<reference evidence="23 24" key="1">
    <citation type="submission" date="2018-10" db="EMBL/GenBank/DDBJ databases">
        <title>Cohnella sp. M2MS4P-1, whole genome shotgun sequence.</title>
        <authorList>
            <person name="Tuo L."/>
        </authorList>
    </citation>
    <scope>NUCLEOTIDE SEQUENCE [LARGE SCALE GENOMIC DNA]</scope>
    <source>
        <strain evidence="23 24">M2MS4P-1</strain>
    </source>
</reference>
<dbReference type="InterPro" id="IPR004358">
    <property type="entry name" value="Sig_transdc_His_kin-like_C"/>
</dbReference>
<evidence type="ECO:0000259" key="17">
    <source>
        <dbReference type="PROSITE" id="PS50109"/>
    </source>
</evidence>
<dbReference type="InterPro" id="IPR005467">
    <property type="entry name" value="His_kinase_dom"/>
</dbReference>
<dbReference type="SUPFAM" id="SSF47226">
    <property type="entry name" value="Histidine-containing phosphotransfer domain, HPT domain"/>
    <property type="match status" value="1"/>
</dbReference>
<dbReference type="InterPro" id="IPR000700">
    <property type="entry name" value="PAS-assoc_C"/>
</dbReference>
<dbReference type="SMART" id="SM00387">
    <property type="entry name" value="HATPase_c"/>
    <property type="match status" value="1"/>
</dbReference>
<dbReference type="CDD" id="cd17546">
    <property type="entry name" value="REC_hyHK_CKI1_RcsC-like"/>
    <property type="match status" value="1"/>
</dbReference>
<dbReference type="Pfam" id="PF00672">
    <property type="entry name" value="HAMP"/>
    <property type="match status" value="1"/>
</dbReference>
<dbReference type="Gene3D" id="3.30.450.20">
    <property type="entry name" value="PAS domain"/>
    <property type="match status" value="3"/>
</dbReference>
<dbReference type="CDD" id="cd00082">
    <property type="entry name" value="HisKA"/>
    <property type="match status" value="1"/>
</dbReference>
<dbReference type="CDD" id="cd16922">
    <property type="entry name" value="HATPase_EvgS-ArcB-TorS-like"/>
    <property type="match status" value="1"/>
</dbReference>
<dbReference type="Gene3D" id="3.30.565.10">
    <property type="entry name" value="Histidine kinase-like ATPase, C-terminal domain"/>
    <property type="match status" value="1"/>
</dbReference>
<dbReference type="PROSITE" id="PS50109">
    <property type="entry name" value="HIS_KIN"/>
    <property type="match status" value="1"/>
</dbReference>
<dbReference type="FunFam" id="3.30.565.10:FF:000010">
    <property type="entry name" value="Sensor histidine kinase RcsC"/>
    <property type="match status" value="1"/>
</dbReference>
<dbReference type="PANTHER" id="PTHR45339:SF5">
    <property type="entry name" value="HISTIDINE KINASE"/>
    <property type="match status" value="1"/>
</dbReference>
<dbReference type="PROSITE" id="PS50885">
    <property type="entry name" value="HAMP"/>
    <property type="match status" value="1"/>
</dbReference>
<keyword evidence="9" id="KW-0418">Kinase</keyword>
<dbReference type="Pfam" id="PF00072">
    <property type="entry name" value="Response_reg"/>
    <property type="match status" value="1"/>
</dbReference>
<keyword evidence="24" id="KW-1185">Reference proteome</keyword>
<comment type="caution">
    <text evidence="23">The sequence shown here is derived from an EMBL/GenBank/DDBJ whole genome shotgun (WGS) entry which is preliminary data.</text>
</comment>
<keyword evidence="5" id="KW-1003">Cell membrane</keyword>
<evidence type="ECO:0000256" key="4">
    <source>
        <dbReference type="ARBA" id="ARBA00012438"/>
    </source>
</evidence>
<dbReference type="PRINTS" id="PR00344">
    <property type="entry name" value="BCTRLSENSOR"/>
</dbReference>
<accession>A0A494YAA2</accession>
<feature type="domain" description="PAS" evidence="19">
    <location>
        <begin position="367"/>
        <end position="401"/>
    </location>
</feature>
<dbReference type="InterPro" id="IPR003594">
    <property type="entry name" value="HATPase_dom"/>
</dbReference>
<dbReference type="PROSITE" id="PS50113">
    <property type="entry name" value="PAC"/>
    <property type="match status" value="1"/>
</dbReference>
<dbReference type="InterPro" id="IPR008207">
    <property type="entry name" value="Sig_transdc_His_kin_Hpt_dom"/>
</dbReference>
<dbReference type="SMART" id="SM00304">
    <property type="entry name" value="HAMP"/>
    <property type="match status" value="1"/>
</dbReference>
<dbReference type="GO" id="GO:0005886">
    <property type="term" value="C:plasma membrane"/>
    <property type="evidence" value="ECO:0007669"/>
    <property type="project" value="UniProtKB-SubCell"/>
</dbReference>
<feature type="modified residue" description="Phosphohistidine" evidence="14">
    <location>
        <position position="1230"/>
    </location>
</feature>
<evidence type="ECO:0000259" key="22">
    <source>
        <dbReference type="PROSITE" id="PS50894"/>
    </source>
</evidence>
<evidence type="ECO:0000256" key="14">
    <source>
        <dbReference type="PROSITE-ProRule" id="PRU00110"/>
    </source>
</evidence>
<keyword evidence="11" id="KW-0902">Two-component regulatory system</keyword>
<organism evidence="23 24">
    <name type="scientific">Cohnella endophytica</name>
    <dbReference type="NCBI Taxonomy" id="2419778"/>
    <lineage>
        <taxon>Bacteria</taxon>
        <taxon>Bacillati</taxon>
        <taxon>Bacillota</taxon>
        <taxon>Bacilli</taxon>
        <taxon>Bacillales</taxon>
        <taxon>Paenibacillaceae</taxon>
        <taxon>Cohnella</taxon>
    </lineage>
</organism>
<dbReference type="InterPro" id="IPR003660">
    <property type="entry name" value="HAMP_dom"/>
</dbReference>
<keyword evidence="6 15" id="KW-0597">Phosphoprotein</keyword>
<feature type="domain" description="Histidine kinase" evidence="17">
    <location>
        <begin position="632"/>
        <end position="853"/>
    </location>
</feature>
<comment type="similarity">
    <text evidence="3">In the N-terminal section; belongs to the phytochrome family.</text>
</comment>
<dbReference type="SMART" id="SM00086">
    <property type="entry name" value="PAC"/>
    <property type="match status" value="2"/>
</dbReference>
<dbReference type="SUPFAM" id="SSF158472">
    <property type="entry name" value="HAMP domain-like"/>
    <property type="match status" value="1"/>
</dbReference>
<keyword evidence="16" id="KW-0812">Transmembrane</keyword>
<evidence type="ECO:0000259" key="20">
    <source>
        <dbReference type="PROSITE" id="PS50113"/>
    </source>
</evidence>
<name>A0A494YAA2_9BACL</name>
<dbReference type="InterPro" id="IPR035965">
    <property type="entry name" value="PAS-like_dom_sf"/>
</dbReference>
<dbReference type="PROSITE" id="PS50112">
    <property type="entry name" value="PAS"/>
    <property type="match status" value="1"/>
</dbReference>
<evidence type="ECO:0000259" key="19">
    <source>
        <dbReference type="PROSITE" id="PS50112"/>
    </source>
</evidence>
<dbReference type="GO" id="GO:0000155">
    <property type="term" value="F:phosphorelay sensor kinase activity"/>
    <property type="evidence" value="ECO:0007669"/>
    <property type="project" value="InterPro"/>
</dbReference>
<evidence type="ECO:0000256" key="9">
    <source>
        <dbReference type="ARBA" id="ARBA00022777"/>
    </source>
</evidence>
<keyword evidence="10" id="KW-0067">ATP-binding</keyword>
<dbReference type="PANTHER" id="PTHR45339">
    <property type="entry name" value="HYBRID SIGNAL TRANSDUCTION HISTIDINE KINASE J"/>
    <property type="match status" value="1"/>
</dbReference>
<gene>
    <name evidence="23" type="ORF">D7Z26_02255</name>
</gene>
<protein>
    <recommendedName>
        <fullName evidence="13">Circadian input-output histidine kinase CikA</fullName>
        <ecNumber evidence="4">2.7.13.3</ecNumber>
    </recommendedName>
</protein>
<dbReference type="PROSITE" id="PS50110">
    <property type="entry name" value="RESPONSE_REGULATORY"/>
    <property type="match status" value="2"/>
</dbReference>
<dbReference type="RefSeq" id="WP_120974412.1">
    <property type="nucleotide sequence ID" value="NZ_RBZM01000002.1"/>
</dbReference>
<dbReference type="OrthoDB" id="9809348at2"/>
<evidence type="ECO:0000256" key="16">
    <source>
        <dbReference type="SAM" id="Phobius"/>
    </source>
</evidence>
<dbReference type="SUPFAM" id="SSF47384">
    <property type="entry name" value="Homodimeric domain of signal transducing histidine kinase"/>
    <property type="match status" value="1"/>
</dbReference>
<feature type="transmembrane region" description="Helical" evidence="16">
    <location>
        <begin position="7"/>
        <end position="29"/>
    </location>
</feature>
<dbReference type="InterPro" id="IPR036641">
    <property type="entry name" value="HPT_dom_sf"/>
</dbReference>
<feature type="domain" description="PAC" evidence="20">
    <location>
        <begin position="562"/>
        <end position="614"/>
    </location>
</feature>
<evidence type="ECO:0000259" key="21">
    <source>
        <dbReference type="PROSITE" id="PS50885"/>
    </source>
</evidence>
<feature type="domain" description="HPt" evidence="22">
    <location>
        <begin position="1191"/>
        <end position="1288"/>
    </location>
</feature>
<feature type="domain" description="HAMP" evidence="21">
    <location>
        <begin position="301"/>
        <end position="354"/>
    </location>
</feature>
<dbReference type="Proteomes" id="UP000282076">
    <property type="component" value="Unassembled WGS sequence"/>
</dbReference>
<dbReference type="InterPro" id="IPR003661">
    <property type="entry name" value="HisK_dim/P_dom"/>
</dbReference>
<evidence type="ECO:0000256" key="13">
    <source>
        <dbReference type="ARBA" id="ARBA00074306"/>
    </source>
</evidence>
<evidence type="ECO:0000256" key="11">
    <source>
        <dbReference type="ARBA" id="ARBA00023012"/>
    </source>
</evidence>
<dbReference type="CDD" id="cd00088">
    <property type="entry name" value="HPT"/>
    <property type="match status" value="1"/>
</dbReference>
<dbReference type="InterPro" id="IPR000014">
    <property type="entry name" value="PAS"/>
</dbReference>
<evidence type="ECO:0000259" key="18">
    <source>
        <dbReference type="PROSITE" id="PS50110"/>
    </source>
</evidence>
<evidence type="ECO:0000256" key="5">
    <source>
        <dbReference type="ARBA" id="ARBA00022475"/>
    </source>
</evidence>
<dbReference type="Gene3D" id="3.40.50.2300">
    <property type="match status" value="2"/>
</dbReference>
<dbReference type="SMART" id="SM00091">
    <property type="entry name" value="PAS"/>
    <property type="match status" value="2"/>
</dbReference>
<dbReference type="Pfam" id="PF01627">
    <property type="entry name" value="Hpt"/>
    <property type="match status" value="1"/>
</dbReference>
<dbReference type="NCBIfam" id="TIGR00229">
    <property type="entry name" value="sensory_box"/>
    <property type="match status" value="2"/>
</dbReference>
<dbReference type="Gene3D" id="1.20.120.160">
    <property type="entry name" value="HPT domain"/>
    <property type="match status" value="1"/>
</dbReference>
<keyword evidence="8" id="KW-0547">Nucleotide-binding</keyword>
<dbReference type="EMBL" id="RBZM01000002">
    <property type="protein sequence ID" value="RKP56832.1"/>
    <property type="molecule type" value="Genomic_DNA"/>
</dbReference>
<dbReference type="SMART" id="SM00388">
    <property type="entry name" value="HisKA"/>
    <property type="match status" value="1"/>
</dbReference>
<evidence type="ECO:0000256" key="15">
    <source>
        <dbReference type="PROSITE-ProRule" id="PRU00169"/>
    </source>
</evidence>
<evidence type="ECO:0000256" key="8">
    <source>
        <dbReference type="ARBA" id="ARBA00022741"/>
    </source>
</evidence>
<dbReference type="InterPro" id="IPR001610">
    <property type="entry name" value="PAC"/>
</dbReference>
<evidence type="ECO:0000256" key="1">
    <source>
        <dbReference type="ARBA" id="ARBA00000085"/>
    </source>
</evidence>
<dbReference type="SUPFAM" id="SSF52172">
    <property type="entry name" value="CheY-like"/>
    <property type="match status" value="2"/>
</dbReference>
<proteinExistence type="inferred from homology"/>
<dbReference type="InterPro" id="IPR036097">
    <property type="entry name" value="HisK_dim/P_sf"/>
</dbReference>
<dbReference type="PROSITE" id="PS50894">
    <property type="entry name" value="HPT"/>
    <property type="match status" value="1"/>
</dbReference>
<dbReference type="SUPFAM" id="SSF55874">
    <property type="entry name" value="ATPase domain of HSP90 chaperone/DNA topoisomerase II/histidine kinase"/>
    <property type="match status" value="1"/>
</dbReference>
<keyword evidence="16" id="KW-1133">Transmembrane helix</keyword>
<sequence>MFRTLRFKLVIVLLFINTCSFVVMSLINYETSNKQMNQQLIKQSLSSLKNTAAGLDAMLDLRKREAELISHSIPVRLNTKEQMLEYVRMEVPLARLTTLHVGIAGLNGDMTLLDGTDMNIGSLPAYQSALGDQSTYADIMLDSDNHPVLWLMVPLKDNRNNIRGTLNLAFDSVELLGEQLTIHSSDYKDSSILLIDRQTNLLNYKDSSLILKRNYLRDEPNLSEFVKQMHLTEEGSGEAEVFGRVVKLFYVHMPLTDWYVVSSVAKNEFQAPLLQSIKLNGGLIALTEILVGAFLYFITQRAILDRLKQILAVTKNVASGNFYPSPIRIQSNDELGTLAKSVNSMINNLQELFEPFNTFIRHNQYAMIVTDSRFYITSFNKRAVELLGYEEEDVIGQKALLLWHDQVQLKERAKYYSDKLKRSIVPDETVLFIPPHDGFLPDWEWKWITREDIPLLVSINTSIMRNPDGTPKGYVLIARDISMIKKAVESNARLLEITESAHDMIASFDLRSRIFYLNRAGHAFLGIDTLDENTNRFSQYMSIPATVRFADGLTEARERGFWQNETEIIGKNGVTRMVSITVVAHMTHEGGEVFFSTIVRDISDQKEAQRQLILAKDEAEEANRAKGSFLARMSHEIRTPLNGIIGLAYLLQRSNLSEIQASYLRQISDSSQNLLGILNAVLDYSKLEADKLTIEQVPFRLEDAMQRLSGIFSVLLGPKPVDFILHSDNDIPEWLIGDSTRLEQVLLNLGSNAIKFTNFGKIELTIRLLELKDGIARLSFCVKDTGIGMTEAQREQLFMPFVQADEKTSRKYGGTGLGLVISGTLVERMGGWIYVDSEYQAGSSFRFELAFEVDSNPLDKSMLKRPLELSVVVLEDEPTVADHWKSLLSSFGCEVVAVNAWKQADLLLKERTWDVMLIDMEAADMHGEETWVQWKTALDKQGVKIVSSTTLLGRDALLQLPDELKPAAVLVKPSSSLQVRQTLQIIREASSDYRIDNVNIGSNTIESIYTPHDLQVANLQVAVAGKPFRDLNSLPLRIIAVDDQIINRLVVKQLIEQQGIEVELMESGAEALQALENKTADLVLMDLHMPEMDGIEATVHLRKRYSPEELPIIALTADVTKEQHERCIGAGMNDVITKPIEPESLYSMIVKWLPGIATEHKALVSSPPDLEAWPELPGLDSVSALRRLDGKRQLYLRLLDKFRLQHVDTKQRLEQLLTSGDLSSAIRLVHSLSGSAGHLGAEGVQSAASELQTALQSNEKWTDYQLRLNVLLDELFCSIDVLLEQKRN</sequence>
<dbReference type="Pfam" id="PF00512">
    <property type="entry name" value="HisKA"/>
    <property type="match status" value="1"/>
</dbReference>
<dbReference type="SUPFAM" id="SSF55785">
    <property type="entry name" value="PYP-like sensor domain (PAS domain)"/>
    <property type="match status" value="2"/>
</dbReference>
<dbReference type="CDD" id="cd06225">
    <property type="entry name" value="HAMP"/>
    <property type="match status" value="1"/>
</dbReference>
<dbReference type="InterPro" id="IPR011006">
    <property type="entry name" value="CheY-like_superfamily"/>
</dbReference>
<evidence type="ECO:0000256" key="6">
    <source>
        <dbReference type="ARBA" id="ARBA00022553"/>
    </source>
</evidence>
<keyword evidence="7" id="KW-0808">Transferase</keyword>
<feature type="modified residue" description="4-aspartylphosphate" evidence="15">
    <location>
        <position position="1086"/>
    </location>
</feature>
<comment type="subcellular location">
    <subcellularLocation>
        <location evidence="2">Cell membrane</location>
        <topology evidence="2">Multi-pass membrane protein</topology>
    </subcellularLocation>
</comment>
<dbReference type="GO" id="GO:0005524">
    <property type="term" value="F:ATP binding"/>
    <property type="evidence" value="ECO:0007669"/>
    <property type="project" value="UniProtKB-KW"/>
</dbReference>
<dbReference type="InterPro" id="IPR001789">
    <property type="entry name" value="Sig_transdc_resp-reg_receiver"/>
</dbReference>
<feature type="domain" description="Response regulatory" evidence="18">
    <location>
        <begin position="870"/>
        <end position="987"/>
    </location>
</feature>
<dbReference type="Gene3D" id="1.10.287.130">
    <property type="match status" value="1"/>
</dbReference>
<evidence type="ECO:0000313" key="23">
    <source>
        <dbReference type="EMBL" id="RKP56832.1"/>
    </source>
</evidence>
<comment type="catalytic activity">
    <reaction evidence="1">
        <text>ATP + protein L-histidine = ADP + protein N-phospho-L-histidine.</text>
        <dbReference type="EC" id="2.7.13.3"/>
    </reaction>
</comment>
<feature type="domain" description="Response regulatory" evidence="18">
    <location>
        <begin position="1037"/>
        <end position="1153"/>
    </location>
</feature>
<dbReference type="SMART" id="SM00448">
    <property type="entry name" value="REC"/>
    <property type="match status" value="2"/>
</dbReference>
<evidence type="ECO:0000256" key="12">
    <source>
        <dbReference type="ARBA" id="ARBA00023136"/>
    </source>
</evidence>